<dbReference type="InterPro" id="IPR001031">
    <property type="entry name" value="Thioesterase"/>
</dbReference>
<dbReference type="KEGG" id="acry:AC20117_08275"/>
<name>A0A1H1CA69_9MICC</name>
<reference evidence="2 3" key="1">
    <citation type="submission" date="2016-10" db="EMBL/GenBank/DDBJ databases">
        <authorList>
            <person name="de Groot N.N."/>
        </authorList>
    </citation>
    <scope>NUCLEOTIDE SEQUENCE [LARGE SCALE GENOMIC DNA]</scope>
    <source>
        <strain evidence="2 3">DSM 20117</strain>
    </source>
</reference>
<dbReference type="Gene3D" id="3.40.50.1820">
    <property type="entry name" value="alpha/beta hydrolase"/>
    <property type="match status" value="1"/>
</dbReference>
<keyword evidence="3" id="KW-1185">Reference proteome</keyword>
<dbReference type="EMBL" id="FNKH01000002">
    <property type="protein sequence ID" value="SDQ61064.1"/>
    <property type="molecule type" value="Genomic_DNA"/>
</dbReference>
<dbReference type="OrthoDB" id="4904358at2"/>
<dbReference type="RefSeq" id="WP_074700136.1">
    <property type="nucleotide sequence ID" value="NZ_CP018863.1"/>
</dbReference>
<sequence length="336" mass="38013">MNIHDSEHAHQLRLAAGMHRVSRRSFLVSAAFGLATAADLTVTRAIQEQRELPQILTLPDEYAETRFPKTSWVLFPGYKTSWEEGLFILNSLRPALTQRGQMAMAGYSNRGLDLQHLAEVLEQHVAEHGLEKLYFYGHSFGGMVAVEMTARMLAKGIPVELIMMDCSPYSRFDVLDRAMFESVVFFYEAGYRVPSYLRGTYELGERIVHKDERSWRQIMDQTLEQLSPLAVSSTLIQSQSSYIYHFDAKRFQNSIGDTMISWMGNPNDGTVDYTTARRSWSVNYASCMLTADLVTAGAVPAHASPQWNPGVYQPLILQVEEEHFPLPTGGGRRMVF</sequence>
<dbReference type="InterPro" id="IPR006311">
    <property type="entry name" value="TAT_signal"/>
</dbReference>
<evidence type="ECO:0000313" key="3">
    <source>
        <dbReference type="Proteomes" id="UP000181917"/>
    </source>
</evidence>
<dbReference type="SUPFAM" id="SSF53474">
    <property type="entry name" value="alpha/beta-Hydrolases"/>
    <property type="match status" value="1"/>
</dbReference>
<protein>
    <submittedName>
        <fullName evidence="2">Thioesterase domain-containing protein</fullName>
    </submittedName>
</protein>
<proteinExistence type="predicted"/>
<dbReference type="PROSITE" id="PS51318">
    <property type="entry name" value="TAT"/>
    <property type="match status" value="1"/>
</dbReference>
<evidence type="ECO:0000259" key="1">
    <source>
        <dbReference type="Pfam" id="PF00975"/>
    </source>
</evidence>
<dbReference type="STRING" id="37928.SAMN04489742_1818"/>
<dbReference type="AlphaFoldDB" id="A0A1H1CA69"/>
<organism evidence="2 3">
    <name type="scientific">Crystallibacter crystallopoietes</name>
    <dbReference type="NCBI Taxonomy" id="37928"/>
    <lineage>
        <taxon>Bacteria</taxon>
        <taxon>Bacillati</taxon>
        <taxon>Actinomycetota</taxon>
        <taxon>Actinomycetes</taxon>
        <taxon>Micrococcales</taxon>
        <taxon>Micrococcaceae</taxon>
        <taxon>Crystallibacter</taxon>
    </lineage>
</organism>
<accession>A0A1H1CA69</accession>
<gene>
    <name evidence="2" type="ORF">SAMN04489742_1818</name>
</gene>
<feature type="domain" description="Thioesterase" evidence="1">
    <location>
        <begin position="113"/>
        <end position="170"/>
    </location>
</feature>
<dbReference type="Proteomes" id="UP000181917">
    <property type="component" value="Unassembled WGS sequence"/>
</dbReference>
<dbReference type="InterPro" id="IPR029058">
    <property type="entry name" value="AB_hydrolase_fold"/>
</dbReference>
<evidence type="ECO:0000313" key="2">
    <source>
        <dbReference type="EMBL" id="SDQ61064.1"/>
    </source>
</evidence>
<dbReference type="Pfam" id="PF00975">
    <property type="entry name" value="Thioesterase"/>
    <property type="match status" value="1"/>
</dbReference>